<dbReference type="SMART" id="SM01323">
    <property type="entry name" value="YajC"/>
    <property type="match status" value="1"/>
</dbReference>
<dbReference type="Proteomes" id="UP000247763">
    <property type="component" value="Chromosome"/>
</dbReference>
<dbReference type="NCBIfam" id="TIGR00739">
    <property type="entry name" value="yajC"/>
    <property type="match status" value="1"/>
</dbReference>
<evidence type="ECO:0000256" key="3">
    <source>
        <dbReference type="ARBA" id="ARBA00006742"/>
    </source>
</evidence>
<dbReference type="PANTHER" id="PTHR33909">
    <property type="entry name" value="SEC TRANSLOCON ACCESSORY COMPLEX SUBUNIT YAJC"/>
    <property type="match status" value="1"/>
</dbReference>
<evidence type="ECO:0000256" key="6">
    <source>
        <dbReference type="ARBA" id="ARBA00022448"/>
    </source>
</evidence>
<evidence type="ECO:0000313" key="15">
    <source>
        <dbReference type="Proteomes" id="UP000247763"/>
    </source>
</evidence>
<keyword evidence="15" id="KW-1185">Reference proteome</keyword>
<gene>
    <name evidence="14" type="primary">yajC</name>
    <name evidence="14" type="ORF">HYN04_07785</name>
</gene>
<dbReference type="OrthoDB" id="9811406at2"/>
<evidence type="ECO:0000256" key="12">
    <source>
        <dbReference type="ARBA" id="ARBA00023136"/>
    </source>
</evidence>
<evidence type="ECO:0000256" key="8">
    <source>
        <dbReference type="ARBA" id="ARBA00022692"/>
    </source>
</evidence>
<comment type="function">
    <text evidence="1">The SecYEG-SecDF-YajC-YidC holo-translocon (HTL) protein secretase/insertase is a supercomplex required for protein secretion, insertion of proteins into membranes, and assembly of membrane protein complexes. While the SecYEG complex is essential for assembly of a number of proteins and complexes, the SecDF-YajC-YidC subcomplex facilitates these functions.</text>
</comment>
<reference evidence="15" key="1">
    <citation type="submission" date="2018-05" db="EMBL/GenBank/DDBJ databases">
        <title>Genome sequencing of Phenylobacterium sp. HYN0004.</title>
        <authorList>
            <person name="Yi H."/>
            <person name="Baek C."/>
        </authorList>
    </citation>
    <scope>NUCLEOTIDE SEQUENCE [LARGE SCALE GENOMIC DNA]</scope>
    <source>
        <strain evidence="15">HYN0004</strain>
    </source>
</reference>
<comment type="subunit">
    <text evidence="4">Part of the SecDF-YidC-YajC translocase complex. The SecDF-YidC-YajC translocase forms a supercomplex with SecYEG, called the holo-translocon (HTL).</text>
</comment>
<evidence type="ECO:0000256" key="11">
    <source>
        <dbReference type="ARBA" id="ARBA00023010"/>
    </source>
</evidence>
<comment type="subcellular location">
    <subcellularLocation>
        <location evidence="2">Cell membrane</location>
        <topology evidence="2">Single-pass membrane protein</topology>
    </subcellularLocation>
</comment>
<sequence>MFATPAYAQTAAGAPAGGGIEAMLLQIAPLVGLFVLFYFLLIRPQQKRMKQHQAMLAALKRNDVVVLASGVVGKIVRVEDAEVGVEIAQGVTVKVVRSMVSSVRSRGETAANDAKA</sequence>
<dbReference type="InterPro" id="IPR003849">
    <property type="entry name" value="Preprotein_translocase_YajC"/>
</dbReference>
<dbReference type="RefSeq" id="WP_110450237.1">
    <property type="nucleotide sequence ID" value="NZ_CP029479.1"/>
</dbReference>
<dbReference type="EMBL" id="CP029479">
    <property type="protein sequence ID" value="AWM77670.1"/>
    <property type="molecule type" value="Genomic_DNA"/>
</dbReference>
<keyword evidence="9" id="KW-0653">Protein transport</keyword>
<feature type="transmembrane region" description="Helical" evidence="13">
    <location>
        <begin position="23"/>
        <end position="42"/>
    </location>
</feature>
<keyword evidence="7" id="KW-1003">Cell membrane</keyword>
<dbReference type="PANTHER" id="PTHR33909:SF1">
    <property type="entry name" value="SEC TRANSLOCON ACCESSORY COMPLEX SUBUNIT YAJC"/>
    <property type="match status" value="1"/>
</dbReference>
<accession>A0A2Z3HWQ0</accession>
<evidence type="ECO:0000313" key="14">
    <source>
        <dbReference type="EMBL" id="AWM77670.1"/>
    </source>
</evidence>
<protein>
    <recommendedName>
        <fullName evidence="5">Sec translocon accessory complex subunit YajC</fullName>
    </recommendedName>
</protein>
<dbReference type="Pfam" id="PF02699">
    <property type="entry name" value="YajC"/>
    <property type="match status" value="1"/>
</dbReference>
<evidence type="ECO:0000256" key="4">
    <source>
        <dbReference type="ARBA" id="ARBA00011718"/>
    </source>
</evidence>
<evidence type="ECO:0000256" key="7">
    <source>
        <dbReference type="ARBA" id="ARBA00022475"/>
    </source>
</evidence>
<keyword evidence="10 13" id="KW-1133">Transmembrane helix</keyword>
<evidence type="ECO:0000256" key="1">
    <source>
        <dbReference type="ARBA" id="ARBA00002061"/>
    </source>
</evidence>
<comment type="similarity">
    <text evidence="3">Belongs to the YajC family.</text>
</comment>
<evidence type="ECO:0000256" key="10">
    <source>
        <dbReference type="ARBA" id="ARBA00022989"/>
    </source>
</evidence>
<keyword evidence="8 13" id="KW-0812">Transmembrane</keyword>
<proteinExistence type="inferred from homology"/>
<evidence type="ECO:0000256" key="2">
    <source>
        <dbReference type="ARBA" id="ARBA00004162"/>
    </source>
</evidence>
<dbReference type="PRINTS" id="PR01853">
    <property type="entry name" value="YAJCTRNLCASE"/>
</dbReference>
<keyword evidence="11" id="KW-0811">Translocation</keyword>
<name>A0A2Z3HWQ0_9CAUL</name>
<keyword evidence="12 13" id="KW-0472">Membrane</keyword>
<dbReference type="AlphaFoldDB" id="A0A2Z3HWQ0"/>
<dbReference type="GO" id="GO:0015031">
    <property type="term" value="P:protein transport"/>
    <property type="evidence" value="ECO:0007669"/>
    <property type="project" value="UniProtKB-KW"/>
</dbReference>
<evidence type="ECO:0000256" key="9">
    <source>
        <dbReference type="ARBA" id="ARBA00022927"/>
    </source>
</evidence>
<dbReference type="GO" id="GO:0005886">
    <property type="term" value="C:plasma membrane"/>
    <property type="evidence" value="ECO:0007669"/>
    <property type="project" value="UniProtKB-SubCell"/>
</dbReference>
<evidence type="ECO:0000256" key="13">
    <source>
        <dbReference type="SAM" id="Phobius"/>
    </source>
</evidence>
<keyword evidence="6" id="KW-0813">Transport</keyword>
<evidence type="ECO:0000256" key="5">
    <source>
        <dbReference type="ARBA" id="ARBA00014962"/>
    </source>
</evidence>
<organism evidence="14 15">
    <name type="scientific">Phenylobacterium parvum</name>
    <dbReference type="NCBI Taxonomy" id="2201350"/>
    <lineage>
        <taxon>Bacteria</taxon>
        <taxon>Pseudomonadati</taxon>
        <taxon>Pseudomonadota</taxon>
        <taxon>Alphaproteobacteria</taxon>
        <taxon>Caulobacterales</taxon>
        <taxon>Caulobacteraceae</taxon>
        <taxon>Phenylobacterium</taxon>
    </lineage>
</organism>
<dbReference type="KEGG" id="phb:HYN04_07785"/>